<feature type="compositionally biased region" description="Basic and acidic residues" evidence="1">
    <location>
        <begin position="1"/>
        <end position="13"/>
    </location>
</feature>
<evidence type="ECO:0000313" key="2">
    <source>
        <dbReference type="EMBL" id="EEF43008.1"/>
    </source>
</evidence>
<feature type="region of interest" description="Disordered" evidence="1">
    <location>
        <begin position="1"/>
        <end position="47"/>
    </location>
</feature>
<dbReference type="AlphaFoldDB" id="B9S072"/>
<feature type="compositionally biased region" description="Basic residues" evidence="1">
    <location>
        <begin position="24"/>
        <end position="37"/>
    </location>
</feature>
<proteinExistence type="predicted"/>
<name>B9S072_RICCO</name>
<evidence type="ECO:0000256" key="1">
    <source>
        <dbReference type="SAM" id="MobiDB-lite"/>
    </source>
</evidence>
<dbReference type="InParanoid" id="B9S072"/>
<keyword evidence="3" id="KW-1185">Reference proteome</keyword>
<organism evidence="2 3">
    <name type="scientific">Ricinus communis</name>
    <name type="common">Castor bean</name>
    <dbReference type="NCBI Taxonomy" id="3988"/>
    <lineage>
        <taxon>Eukaryota</taxon>
        <taxon>Viridiplantae</taxon>
        <taxon>Streptophyta</taxon>
        <taxon>Embryophyta</taxon>
        <taxon>Tracheophyta</taxon>
        <taxon>Spermatophyta</taxon>
        <taxon>Magnoliopsida</taxon>
        <taxon>eudicotyledons</taxon>
        <taxon>Gunneridae</taxon>
        <taxon>Pentapetalae</taxon>
        <taxon>rosids</taxon>
        <taxon>fabids</taxon>
        <taxon>Malpighiales</taxon>
        <taxon>Euphorbiaceae</taxon>
        <taxon>Acalyphoideae</taxon>
        <taxon>Acalypheae</taxon>
        <taxon>Ricinus</taxon>
    </lineage>
</organism>
<protein>
    <submittedName>
        <fullName evidence="2">Uncharacterized protein</fullName>
    </submittedName>
</protein>
<sequence>MTHQMLSRDRERSQIPLSSDKQRAQKKIKNTTKAGRRREREGTPEALNPGPVCNCIIELITTLSLDIILNYLRATSVLLYGPIFC</sequence>
<dbReference type="Proteomes" id="UP000008311">
    <property type="component" value="Unassembled WGS sequence"/>
</dbReference>
<reference evidence="3" key="1">
    <citation type="journal article" date="2010" name="Nat. Biotechnol.">
        <title>Draft genome sequence of the oilseed species Ricinus communis.</title>
        <authorList>
            <person name="Chan A.P."/>
            <person name="Crabtree J."/>
            <person name="Zhao Q."/>
            <person name="Lorenzi H."/>
            <person name="Orvis J."/>
            <person name="Puiu D."/>
            <person name="Melake-Berhan A."/>
            <person name="Jones K.M."/>
            <person name="Redman J."/>
            <person name="Chen G."/>
            <person name="Cahoon E.B."/>
            <person name="Gedil M."/>
            <person name="Stanke M."/>
            <person name="Haas B.J."/>
            <person name="Wortman J.R."/>
            <person name="Fraser-Liggett C.M."/>
            <person name="Ravel J."/>
            <person name="Rabinowicz P.D."/>
        </authorList>
    </citation>
    <scope>NUCLEOTIDE SEQUENCE [LARGE SCALE GENOMIC DNA]</scope>
    <source>
        <strain evidence="3">cv. Hale</strain>
    </source>
</reference>
<dbReference type="EMBL" id="EQ973836">
    <property type="protein sequence ID" value="EEF43008.1"/>
    <property type="molecule type" value="Genomic_DNA"/>
</dbReference>
<accession>B9S072</accession>
<evidence type="ECO:0000313" key="3">
    <source>
        <dbReference type="Proteomes" id="UP000008311"/>
    </source>
</evidence>
<gene>
    <name evidence="2" type="ORF">RCOM_1299870</name>
</gene>